<dbReference type="InterPro" id="IPR006214">
    <property type="entry name" value="Bax_inhibitor_1-related"/>
</dbReference>
<reference evidence="6 7" key="1">
    <citation type="submission" date="2020-02" db="EMBL/GenBank/DDBJ databases">
        <title>Draft genome sequence of Haematococcus lacustris strain NIES-144.</title>
        <authorList>
            <person name="Morimoto D."/>
            <person name="Nakagawa S."/>
            <person name="Yoshida T."/>
            <person name="Sawayama S."/>
        </authorList>
    </citation>
    <scope>NUCLEOTIDE SEQUENCE [LARGE SCALE GENOMIC DNA]</scope>
    <source>
        <strain evidence="6 7">NIES-144</strain>
    </source>
</reference>
<evidence type="ECO:0000256" key="4">
    <source>
        <dbReference type="ARBA" id="ARBA00023136"/>
    </source>
</evidence>
<comment type="similarity">
    <text evidence="5">Belongs to the BI1 family.</text>
</comment>
<sequence length="69" mass="7740">MCACSLGLGLAGASLFSLYLIYDIQMLMGGNHKYKLSPDEYVLGAITLYLDIINLFLHILQVLSEMRRD</sequence>
<dbReference type="Pfam" id="PF01027">
    <property type="entry name" value="Bax1-I"/>
    <property type="match status" value="1"/>
</dbReference>
<evidence type="ECO:0000256" key="5">
    <source>
        <dbReference type="RuleBase" id="RU004379"/>
    </source>
</evidence>
<keyword evidence="3 5" id="KW-1133">Transmembrane helix</keyword>
<evidence type="ECO:0000313" key="6">
    <source>
        <dbReference type="EMBL" id="GFH20908.1"/>
    </source>
</evidence>
<dbReference type="PANTHER" id="PTHR23291">
    <property type="entry name" value="BAX INHIBITOR-RELATED"/>
    <property type="match status" value="1"/>
</dbReference>
<dbReference type="PANTHER" id="PTHR23291:SF50">
    <property type="entry name" value="PROTEIN LIFEGUARD 4"/>
    <property type="match status" value="1"/>
</dbReference>
<comment type="subcellular location">
    <subcellularLocation>
        <location evidence="1">Membrane</location>
        <topology evidence="1">Multi-pass membrane protein</topology>
    </subcellularLocation>
</comment>
<keyword evidence="2 5" id="KW-0812">Transmembrane</keyword>
<evidence type="ECO:0000256" key="1">
    <source>
        <dbReference type="ARBA" id="ARBA00004141"/>
    </source>
</evidence>
<dbReference type="EMBL" id="BLLF01001722">
    <property type="protein sequence ID" value="GFH20908.1"/>
    <property type="molecule type" value="Genomic_DNA"/>
</dbReference>
<evidence type="ECO:0000313" key="7">
    <source>
        <dbReference type="Proteomes" id="UP000485058"/>
    </source>
</evidence>
<accession>A0A699ZR69</accession>
<comment type="caution">
    <text evidence="5">Lacks conserved residue(s) required for the propagation of feature annotation.</text>
</comment>
<dbReference type="Proteomes" id="UP000485058">
    <property type="component" value="Unassembled WGS sequence"/>
</dbReference>
<feature type="transmembrane region" description="Helical" evidence="5">
    <location>
        <begin position="41"/>
        <end position="63"/>
    </location>
</feature>
<keyword evidence="4 5" id="KW-0472">Membrane</keyword>
<name>A0A699ZR69_HAELA</name>
<evidence type="ECO:0000256" key="2">
    <source>
        <dbReference type="ARBA" id="ARBA00022692"/>
    </source>
</evidence>
<gene>
    <name evidence="6" type="ORF">HaLaN_18115</name>
</gene>
<dbReference type="GO" id="GO:0016020">
    <property type="term" value="C:membrane"/>
    <property type="evidence" value="ECO:0007669"/>
    <property type="project" value="UniProtKB-SubCell"/>
</dbReference>
<dbReference type="AlphaFoldDB" id="A0A699ZR69"/>
<proteinExistence type="inferred from homology"/>
<evidence type="ECO:0000256" key="3">
    <source>
        <dbReference type="ARBA" id="ARBA00022989"/>
    </source>
</evidence>
<organism evidence="6 7">
    <name type="scientific">Haematococcus lacustris</name>
    <name type="common">Green alga</name>
    <name type="synonym">Haematococcus pluvialis</name>
    <dbReference type="NCBI Taxonomy" id="44745"/>
    <lineage>
        <taxon>Eukaryota</taxon>
        <taxon>Viridiplantae</taxon>
        <taxon>Chlorophyta</taxon>
        <taxon>core chlorophytes</taxon>
        <taxon>Chlorophyceae</taxon>
        <taxon>CS clade</taxon>
        <taxon>Chlamydomonadales</taxon>
        <taxon>Haematococcaceae</taxon>
        <taxon>Haematococcus</taxon>
    </lineage>
</organism>
<comment type="caution">
    <text evidence="6">The sequence shown here is derived from an EMBL/GenBank/DDBJ whole genome shotgun (WGS) entry which is preliminary data.</text>
</comment>
<feature type="non-terminal residue" evidence="6">
    <location>
        <position position="1"/>
    </location>
</feature>
<protein>
    <submittedName>
        <fullName evidence="6">Uncharacterized protein</fullName>
    </submittedName>
</protein>
<keyword evidence="7" id="KW-1185">Reference proteome</keyword>